<dbReference type="PROSITE" id="PS00167">
    <property type="entry name" value="TRP_SYNTHASE_ALPHA"/>
    <property type="match status" value="1"/>
</dbReference>
<name>A0ABT8F7J3_9BACT</name>
<dbReference type="RefSeq" id="WP_320004985.1">
    <property type="nucleotide sequence ID" value="NZ_JAUHJS010000007.1"/>
</dbReference>
<keyword evidence="11" id="KW-1185">Reference proteome</keyword>
<evidence type="ECO:0000313" key="11">
    <source>
        <dbReference type="Proteomes" id="UP001168552"/>
    </source>
</evidence>
<evidence type="ECO:0000313" key="10">
    <source>
        <dbReference type="EMBL" id="MDN4166447.1"/>
    </source>
</evidence>
<comment type="catalytic activity">
    <reaction evidence="7 8">
        <text>(1S,2R)-1-C-(indol-3-yl)glycerol 3-phosphate + L-serine = D-glyceraldehyde 3-phosphate + L-tryptophan + H2O</text>
        <dbReference type="Rhea" id="RHEA:10532"/>
        <dbReference type="ChEBI" id="CHEBI:15377"/>
        <dbReference type="ChEBI" id="CHEBI:33384"/>
        <dbReference type="ChEBI" id="CHEBI:57912"/>
        <dbReference type="ChEBI" id="CHEBI:58866"/>
        <dbReference type="ChEBI" id="CHEBI:59776"/>
        <dbReference type="EC" id="4.2.1.20"/>
    </reaction>
</comment>
<evidence type="ECO:0000256" key="9">
    <source>
        <dbReference type="RuleBase" id="RU003662"/>
    </source>
</evidence>
<evidence type="ECO:0000256" key="2">
    <source>
        <dbReference type="ARBA" id="ARBA00011270"/>
    </source>
</evidence>
<protein>
    <recommendedName>
        <fullName evidence="8">Tryptophan synthase alpha chain</fullName>
        <ecNumber evidence="8">4.2.1.20</ecNumber>
    </recommendedName>
</protein>
<accession>A0ABT8F7J3</accession>
<dbReference type="EMBL" id="JAUHJS010000007">
    <property type="protein sequence ID" value="MDN4166447.1"/>
    <property type="molecule type" value="Genomic_DNA"/>
</dbReference>
<comment type="pathway">
    <text evidence="1 8">Amino-acid biosynthesis; L-tryptophan biosynthesis; L-tryptophan from chorismate: step 5/5.</text>
</comment>
<gene>
    <name evidence="8 10" type="primary">trpA</name>
    <name evidence="10" type="ORF">QWY31_13130</name>
</gene>
<evidence type="ECO:0000256" key="4">
    <source>
        <dbReference type="ARBA" id="ARBA00022822"/>
    </source>
</evidence>
<dbReference type="PANTHER" id="PTHR43406">
    <property type="entry name" value="TRYPTOPHAN SYNTHASE, ALPHA CHAIN"/>
    <property type="match status" value="1"/>
</dbReference>
<dbReference type="PANTHER" id="PTHR43406:SF1">
    <property type="entry name" value="TRYPTOPHAN SYNTHASE ALPHA CHAIN, CHLOROPLASTIC"/>
    <property type="match status" value="1"/>
</dbReference>
<keyword evidence="5 8" id="KW-0057">Aromatic amino acid biosynthesis</keyword>
<comment type="function">
    <text evidence="8">The alpha subunit is responsible for the aldol cleavage of indoleglycerol phosphate to indole and glyceraldehyde 3-phosphate.</text>
</comment>
<dbReference type="CDD" id="cd04724">
    <property type="entry name" value="Tryptophan_synthase_alpha"/>
    <property type="match status" value="1"/>
</dbReference>
<dbReference type="HAMAP" id="MF_00131">
    <property type="entry name" value="Trp_synth_alpha"/>
    <property type="match status" value="1"/>
</dbReference>
<evidence type="ECO:0000256" key="5">
    <source>
        <dbReference type="ARBA" id="ARBA00023141"/>
    </source>
</evidence>
<organism evidence="10 11">
    <name type="scientific">Shiella aurantiaca</name>
    <dbReference type="NCBI Taxonomy" id="3058365"/>
    <lineage>
        <taxon>Bacteria</taxon>
        <taxon>Pseudomonadati</taxon>
        <taxon>Bacteroidota</taxon>
        <taxon>Cytophagia</taxon>
        <taxon>Cytophagales</taxon>
        <taxon>Shiellaceae</taxon>
        <taxon>Shiella</taxon>
    </lineage>
</organism>
<dbReference type="InterPro" id="IPR002028">
    <property type="entry name" value="Trp_synthase_suA"/>
</dbReference>
<dbReference type="Gene3D" id="3.20.20.70">
    <property type="entry name" value="Aldolase class I"/>
    <property type="match status" value="1"/>
</dbReference>
<evidence type="ECO:0000256" key="8">
    <source>
        <dbReference type="HAMAP-Rule" id="MF_00131"/>
    </source>
</evidence>
<evidence type="ECO:0000256" key="3">
    <source>
        <dbReference type="ARBA" id="ARBA00022605"/>
    </source>
</evidence>
<dbReference type="GO" id="GO:0004834">
    <property type="term" value="F:tryptophan synthase activity"/>
    <property type="evidence" value="ECO:0007669"/>
    <property type="project" value="UniProtKB-EC"/>
</dbReference>
<feature type="active site" description="Proton acceptor" evidence="8">
    <location>
        <position position="62"/>
    </location>
</feature>
<comment type="similarity">
    <text evidence="8 9">Belongs to the TrpA family.</text>
</comment>
<proteinExistence type="inferred from homology"/>
<dbReference type="NCBIfam" id="TIGR00262">
    <property type="entry name" value="trpA"/>
    <property type="match status" value="1"/>
</dbReference>
<evidence type="ECO:0000256" key="1">
    <source>
        <dbReference type="ARBA" id="ARBA00004733"/>
    </source>
</evidence>
<dbReference type="Proteomes" id="UP001168552">
    <property type="component" value="Unassembled WGS sequence"/>
</dbReference>
<keyword evidence="3 8" id="KW-0028">Amino-acid biosynthesis</keyword>
<keyword evidence="6 8" id="KW-0456">Lyase</keyword>
<dbReference type="EC" id="4.2.1.20" evidence="8"/>
<reference evidence="10" key="1">
    <citation type="submission" date="2023-06" db="EMBL/GenBank/DDBJ databases">
        <title>Cytophagales bacterium Strain LB-30, isolated from soil.</title>
        <authorList>
            <person name="Liu B."/>
        </authorList>
    </citation>
    <scope>NUCLEOTIDE SEQUENCE</scope>
    <source>
        <strain evidence="10">LB-30</strain>
    </source>
</reference>
<dbReference type="Pfam" id="PF00290">
    <property type="entry name" value="Trp_syntA"/>
    <property type="match status" value="1"/>
</dbReference>
<sequence length="267" mass="29399">MQTLLDNRINRLLADKSQNKLSIYFTAGFPALNDTRTILMALQEAGADMVEIGIPFSDPVADGPTIQASNQKALENGMTLRLLFEQLEGIREGVDMPLILMGYLNPVVQFGMEAFCKEAARVGIDGLIIPDLPLAEYERQYKGLFESYGLKFICLITPQTSEARIRQIDALSDSFIYMVSSAATTGAKQGVSNEQIQYFERVNAMNLRNPKVVGFGISDADSFRTVGQYAEGAIIGSAFIRMLESSTSLKADILRFIQSIKVNSSNL</sequence>
<comment type="subunit">
    <text evidence="2 8">Tetramer of two alpha and two beta chains.</text>
</comment>
<comment type="caution">
    <text evidence="10">The sequence shown here is derived from an EMBL/GenBank/DDBJ whole genome shotgun (WGS) entry which is preliminary data.</text>
</comment>
<dbReference type="InterPro" id="IPR018204">
    <property type="entry name" value="Trp_synthase_alpha_AS"/>
</dbReference>
<dbReference type="InterPro" id="IPR013785">
    <property type="entry name" value="Aldolase_TIM"/>
</dbReference>
<feature type="active site" description="Proton acceptor" evidence="8">
    <location>
        <position position="51"/>
    </location>
</feature>
<evidence type="ECO:0000256" key="7">
    <source>
        <dbReference type="ARBA" id="ARBA00049047"/>
    </source>
</evidence>
<dbReference type="SUPFAM" id="SSF51366">
    <property type="entry name" value="Ribulose-phoshate binding barrel"/>
    <property type="match status" value="1"/>
</dbReference>
<evidence type="ECO:0000256" key="6">
    <source>
        <dbReference type="ARBA" id="ARBA00023239"/>
    </source>
</evidence>
<keyword evidence="4 8" id="KW-0822">Tryptophan biosynthesis</keyword>
<dbReference type="InterPro" id="IPR011060">
    <property type="entry name" value="RibuloseP-bd_barrel"/>
</dbReference>